<name>A0A450X0E4_9GAMM</name>
<sequence>MSFPGLFISRSSSQMRQVLQDVGFARLMPNRCFIGSKRSFASCSNDTYCLGGVLGDDGDSIDDDKAANRSLFVSPRCFVEMDRVRGDSYKPRYFLMCLASLSSISECLGTGCFLPLFGFNN</sequence>
<accession>A0A450X0E4</accession>
<gene>
    <name evidence="1" type="ORF">BECKLFY1418C_GA0070996_11268</name>
</gene>
<dbReference type="AlphaFoldDB" id="A0A450X0E4"/>
<reference evidence="1" key="1">
    <citation type="submission" date="2019-02" db="EMBL/GenBank/DDBJ databases">
        <authorList>
            <person name="Gruber-Vodicka R. H."/>
            <person name="Seah K. B. B."/>
        </authorList>
    </citation>
    <scope>NUCLEOTIDE SEQUENCE</scope>
    <source>
        <strain evidence="1">BECK_BY7</strain>
    </source>
</reference>
<proteinExistence type="predicted"/>
<organism evidence="1">
    <name type="scientific">Candidatus Kentrum sp. LFY</name>
    <dbReference type="NCBI Taxonomy" id="2126342"/>
    <lineage>
        <taxon>Bacteria</taxon>
        <taxon>Pseudomonadati</taxon>
        <taxon>Pseudomonadota</taxon>
        <taxon>Gammaproteobacteria</taxon>
        <taxon>Candidatus Kentrum</taxon>
    </lineage>
</organism>
<protein>
    <submittedName>
        <fullName evidence="1">Uncharacterized protein</fullName>
    </submittedName>
</protein>
<dbReference type="EMBL" id="CAADFN010000126">
    <property type="protein sequence ID" value="VFK22760.1"/>
    <property type="molecule type" value="Genomic_DNA"/>
</dbReference>
<evidence type="ECO:0000313" key="1">
    <source>
        <dbReference type="EMBL" id="VFK22760.1"/>
    </source>
</evidence>